<feature type="region of interest" description="Disordered" evidence="1">
    <location>
        <begin position="1"/>
        <end position="139"/>
    </location>
</feature>
<accession>A0A7S1WRA0</accession>
<reference evidence="2" key="1">
    <citation type="submission" date="2021-01" db="EMBL/GenBank/DDBJ databases">
        <authorList>
            <person name="Corre E."/>
            <person name="Pelletier E."/>
            <person name="Niang G."/>
            <person name="Scheremetjew M."/>
            <person name="Finn R."/>
            <person name="Kale V."/>
            <person name="Holt S."/>
            <person name="Cochrane G."/>
            <person name="Meng A."/>
            <person name="Brown T."/>
            <person name="Cohen L."/>
        </authorList>
    </citation>
    <scope>NUCLEOTIDE SEQUENCE</scope>
    <source>
        <strain evidence="2">OF101</strain>
    </source>
</reference>
<gene>
    <name evidence="2" type="ORF">ACAT0790_LOCUS59181</name>
</gene>
<evidence type="ECO:0000256" key="1">
    <source>
        <dbReference type="SAM" id="MobiDB-lite"/>
    </source>
</evidence>
<dbReference type="AlphaFoldDB" id="A0A7S1WRA0"/>
<protein>
    <submittedName>
        <fullName evidence="2">Uncharacterized protein</fullName>
    </submittedName>
</protein>
<name>A0A7S1WRA0_ALECA</name>
<sequence length="139" mass="14304">MSASAGVEPAAPRITVTPPQSFAEPSPAPVPTTPSEAKIHEAQSLLADMLTPTPTGRSRGRASRRQSVPPSHGSLMPKAARGSRRALSIEPEAATDALQALNGRMPSFPSVGPRAAERAEPPGPLPWEPAPSAKLPPAG</sequence>
<proteinExistence type="predicted"/>
<organism evidence="2">
    <name type="scientific">Alexandrium catenella</name>
    <name type="common">Red tide dinoflagellate</name>
    <name type="synonym">Gonyaulax catenella</name>
    <dbReference type="NCBI Taxonomy" id="2925"/>
    <lineage>
        <taxon>Eukaryota</taxon>
        <taxon>Sar</taxon>
        <taxon>Alveolata</taxon>
        <taxon>Dinophyceae</taxon>
        <taxon>Gonyaulacales</taxon>
        <taxon>Pyrocystaceae</taxon>
        <taxon>Alexandrium</taxon>
    </lineage>
</organism>
<dbReference type="EMBL" id="HBGE01099459">
    <property type="protein sequence ID" value="CAD9182409.1"/>
    <property type="molecule type" value="Transcribed_RNA"/>
</dbReference>
<evidence type="ECO:0000313" key="2">
    <source>
        <dbReference type="EMBL" id="CAD9182409.1"/>
    </source>
</evidence>